<protein>
    <submittedName>
        <fullName evidence="1">Uncharacterized protein</fullName>
    </submittedName>
</protein>
<dbReference type="EMBL" id="CM023481">
    <property type="protein sequence ID" value="KAH6946519.1"/>
    <property type="molecule type" value="Genomic_DNA"/>
</dbReference>
<reference evidence="1" key="1">
    <citation type="submission" date="2020-05" db="EMBL/GenBank/DDBJ databases">
        <title>Large-scale comparative analyses of tick genomes elucidate their genetic diversity and vector capacities.</title>
        <authorList>
            <person name="Jia N."/>
            <person name="Wang J."/>
            <person name="Shi W."/>
            <person name="Du L."/>
            <person name="Sun Y."/>
            <person name="Zhan W."/>
            <person name="Jiang J."/>
            <person name="Wang Q."/>
            <person name="Zhang B."/>
            <person name="Ji P."/>
            <person name="Sakyi L.B."/>
            <person name="Cui X."/>
            <person name="Yuan T."/>
            <person name="Jiang B."/>
            <person name="Yang W."/>
            <person name="Lam T.T.-Y."/>
            <person name="Chang Q."/>
            <person name="Ding S."/>
            <person name="Wang X."/>
            <person name="Zhu J."/>
            <person name="Ruan X."/>
            <person name="Zhao L."/>
            <person name="Wei J."/>
            <person name="Que T."/>
            <person name="Du C."/>
            <person name="Cheng J."/>
            <person name="Dai P."/>
            <person name="Han X."/>
            <person name="Huang E."/>
            <person name="Gao Y."/>
            <person name="Liu J."/>
            <person name="Shao H."/>
            <person name="Ye R."/>
            <person name="Li L."/>
            <person name="Wei W."/>
            <person name="Wang X."/>
            <person name="Wang C."/>
            <person name="Yang T."/>
            <person name="Huo Q."/>
            <person name="Li W."/>
            <person name="Guo W."/>
            <person name="Chen H."/>
            <person name="Zhou L."/>
            <person name="Ni X."/>
            <person name="Tian J."/>
            <person name="Zhou Y."/>
            <person name="Sheng Y."/>
            <person name="Liu T."/>
            <person name="Pan Y."/>
            <person name="Xia L."/>
            <person name="Li J."/>
            <person name="Zhao F."/>
            <person name="Cao W."/>
        </authorList>
    </citation>
    <scope>NUCLEOTIDE SEQUENCE</scope>
    <source>
        <strain evidence="1">Hyas-2018</strain>
    </source>
</reference>
<comment type="caution">
    <text evidence="1">The sequence shown here is derived from an EMBL/GenBank/DDBJ whole genome shotgun (WGS) entry which is preliminary data.</text>
</comment>
<gene>
    <name evidence="1" type="ORF">HPB50_013782</name>
</gene>
<proteinExistence type="predicted"/>
<evidence type="ECO:0000313" key="2">
    <source>
        <dbReference type="Proteomes" id="UP000821845"/>
    </source>
</evidence>
<organism evidence="1 2">
    <name type="scientific">Hyalomma asiaticum</name>
    <name type="common">Tick</name>
    <dbReference type="NCBI Taxonomy" id="266040"/>
    <lineage>
        <taxon>Eukaryota</taxon>
        <taxon>Metazoa</taxon>
        <taxon>Ecdysozoa</taxon>
        <taxon>Arthropoda</taxon>
        <taxon>Chelicerata</taxon>
        <taxon>Arachnida</taxon>
        <taxon>Acari</taxon>
        <taxon>Parasitiformes</taxon>
        <taxon>Ixodida</taxon>
        <taxon>Ixodoidea</taxon>
        <taxon>Ixodidae</taxon>
        <taxon>Hyalomminae</taxon>
        <taxon>Hyalomma</taxon>
    </lineage>
</organism>
<dbReference type="Proteomes" id="UP000821845">
    <property type="component" value="Chromosome 1"/>
</dbReference>
<accession>A0ACB7TKH8</accession>
<sequence>MVRAPVVRARSPGGSGAFWQPAGHARWTRGPKESDDARPGARTRAHEGQGGCQPSPPVGRLFPARPRWLVASARRLQSVTAPGRLIPLGPPPRPCNSRSPSVHTLSEELLRSDSTISNDSMSSCPAEGRRALSLVSACV</sequence>
<evidence type="ECO:0000313" key="1">
    <source>
        <dbReference type="EMBL" id="KAH6946519.1"/>
    </source>
</evidence>
<keyword evidence="2" id="KW-1185">Reference proteome</keyword>
<name>A0ACB7TKH8_HYAAI</name>